<keyword evidence="6" id="KW-0675">Receptor</keyword>
<gene>
    <name evidence="11" type="primary">npr3</name>
</gene>
<organism evidence="11 12">
    <name type="scientific">Gouania willdenowi</name>
    <name type="common">Blunt-snouted clingfish</name>
    <name type="synonym">Lepadogaster willdenowi</name>
    <dbReference type="NCBI Taxonomy" id="441366"/>
    <lineage>
        <taxon>Eukaryota</taxon>
        <taxon>Metazoa</taxon>
        <taxon>Chordata</taxon>
        <taxon>Craniata</taxon>
        <taxon>Vertebrata</taxon>
        <taxon>Euteleostomi</taxon>
        <taxon>Actinopterygii</taxon>
        <taxon>Neopterygii</taxon>
        <taxon>Teleostei</taxon>
        <taxon>Neoteleostei</taxon>
        <taxon>Acanthomorphata</taxon>
        <taxon>Ovalentaria</taxon>
        <taxon>Blenniimorphae</taxon>
        <taxon>Blenniiformes</taxon>
        <taxon>Gobiesocoidei</taxon>
        <taxon>Gobiesocidae</taxon>
        <taxon>Gobiesocinae</taxon>
        <taxon>Gouania</taxon>
    </lineage>
</organism>
<name>A0A8C5EUV9_GOUWI</name>
<accession>A0A8C5EUV9</accession>
<feature type="compositionally biased region" description="Basic and acidic residues" evidence="8">
    <location>
        <begin position="521"/>
        <end position="537"/>
    </location>
</feature>
<dbReference type="GO" id="GO:0017046">
    <property type="term" value="F:peptide hormone binding"/>
    <property type="evidence" value="ECO:0007669"/>
    <property type="project" value="TreeGrafter"/>
</dbReference>
<proteinExistence type="predicted"/>
<dbReference type="AlphaFoldDB" id="A0A8C5EUV9"/>
<evidence type="ECO:0000313" key="12">
    <source>
        <dbReference type="Proteomes" id="UP000694680"/>
    </source>
</evidence>
<evidence type="ECO:0000256" key="9">
    <source>
        <dbReference type="SAM" id="Phobius"/>
    </source>
</evidence>
<dbReference type="InterPro" id="IPR052612">
    <property type="entry name" value="ANP_Clearance_Receptor"/>
</dbReference>
<dbReference type="SUPFAM" id="SSF53822">
    <property type="entry name" value="Periplasmic binding protein-like I"/>
    <property type="match status" value="1"/>
</dbReference>
<dbReference type="PANTHER" id="PTHR44755:SF11">
    <property type="entry name" value="ATRIAL NATRIURETIC PEPTIDE RECEPTOR 3 ISOFORM X1"/>
    <property type="match status" value="1"/>
</dbReference>
<dbReference type="Gene3D" id="3.40.50.2300">
    <property type="match status" value="2"/>
</dbReference>
<dbReference type="Proteomes" id="UP000694680">
    <property type="component" value="Chromosome 9"/>
</dbReference>
<feature type="transmembrane region" description="Helical" evidence="9">
    <location>
        <begin position="484"/>
        <end position="509"/>
    </location>
</feature>
<evidence type="ECO:0000256" key="6">
    <source>
        <dbReference type="ARBA" id="ARBA00023170"/>
    </source>
</evidence>
<evidence type="ECO:0000256" key="5">
    <source>
        <dbReference type="ARBA" id="ARBA00023136"/>
    </source>
</evidence>
<keyword evidence="12" id="KW-1185">Reference proteome</keyword>
<dbReference type="GO" id="GO:0016941">
    <property type="term" value="F:natriuretic peptide receptor activity"/>
    <property type="evidence" value="ECO:0007669"/>
    <property type="project" value="TreeGrafter"/>
</dbReference>
<reference evidence="11" key="3">
    <citation type="submission" date="2025-09" db="UniProtKB">
        <authorList>
            <consortium name="Ensembl"/>
        </authorList>
    </citation>
    <scope>IDENTIFICATION</scope>
</reference>
<protein>
    <recommendedName>
        <fullName evidence="10">Receptor ligand binding region domain-containing protein</fullName>
    </recommendedName>
</protein>
<dbReference type="GO" id="GO:0007165">
    <property type="term" value="P:signal transduction"/>
    <property type="evidence" value="ECO:0007669"/>
    <property type="project" value="TreeGrafter"/>
</dbReference>
<dbReference type="Ensembl" id="ENSGWIT00000028661.1">
    <property type="protein sequence ID" value="ENSGWIP00000026248.1"/>
    <property type="gene ID" value="ENSGWIG00000013776.1"/>
</dbReference>
<dbReference type="GO" id="GO:0016020">
    <property type="term" value="C:membrane"/>
    <property type="evidence" value="ECO:0007669"/>
    <property type="project" value="UniProtKB-SubCell"/>
</dbReference>
<reference evidence="11" key="1">
    <citation type="submission" date="2020-06" db="EMBL/GenBank/DDBJ databases">
        <authorList>
            <consortium name="Wellcome Sanger Institute Data Sharing"/>
        </authorList>
    </citation>
    <scope>NUCLEOTIDE SEQUENCE [LARGE SCALE GENOMIC DNA]</scope>
</reference>
<dbReference type="PANTHER" id="PTHR44755">
    <property type="entry name" value="NATRIURETIC PEPTIDE RECEPTOR 3-RELATED"/>
    <property type="match status" value="1"/>
</dbReference>
<dbReference type="InterPro" id="IPR028082">
    <property type="entry name" value="Peripla_BP_I"/>
</dbReference>
<evidence type="ECO:0000256" key="7">
    <source>
        <dbReference type="ARBA" id="ARBA00023180"/>
    </source>
</evidence>
<keyword evidence="3" id="KW-0732">Signal</keyword>
<keyword evidence="7" id="KW-0325">Glycoprotein</keyword>
<dbReference type="PRINTS" id="PR00255">
    <property type="entry name" value="NATPEPTIDER"/>
</dbReference>
<keyword evidence="4 9" id="KW-1133">Transmembrane helix</keyword>
<evidence type="ECO:0000259" key="10">
    <source>
        <dbReference type="Pfam" id="PF01094"/>
    </source>
</evidence>
<dbReference type="InterPro" id="IPR001170">
    <property type="entry name" value="ANPR/GUC"/>
</dbReference>
<dbReference type="InterPro" id="IPR001828">
    <property type="entry name" value="ANF_lig-bd_rcpt"/>
</dbReference>
<reference evidence="11" key="2">
    <citation type="submission" date="2025-08" db="UniProtKB">
        <authorList>
            <consortium name="Ensembl"/>
        </authorList>
    </citation>
    <scope>IDENTIFICATION</scope>
</reference>
<evidence type="ECO:0000256" key="2">
    <source>
        <dbReference type="ARBA" id="ARBA00022692"/>
    </source>
</evidence>
<evidence type="ECO:0000256" key="4">
    <source>
        <dbReference type="ARBA" id="ARBA00022989"/>
    </source>
</evidence>
<evidence type="ECO:0000256" key="3">
    <source>
        <dbReference type="ARBA" id="ARBA00022729"/>
    </source>
</evidence>
<evidence type="ECO:0000256" key="1">
    <source>
        <dbReference type="ARBA" id="ARBA00004479"/>
    </source>
</evidence>
<comment type="subcellular location">
    <subcellularLocation>
        <location evidence="1">Membrane</location>
        <topology evidence="1">Single-pass type I membrane protein</topology>
    </subcellularLocation>
</comment>
<keyword evidence="2 9" id="KW-0812">Transmembrane</keyword>
<sequence length="544" mass="60067">MCANSGLLNLGVRSPDAFKHLLILLMTYACAEGSADLREDSPGTSGSMARAPTLCVLLLSALSPVLTVTEDVNVLVFVPLNDSFLFSYARVAPALRYAQERLRADGSPFSGLRFHVHFGDSDCVNAALFSLVERSCAHRPDLILGPVCEYEAAAVVRLASHWGVPVISAGALATGFGAKDGEYSQLTRIAPSYVKMAQTFTAMFAHFSWRSALLVFEDDKHERNCFFTLEGVYHLMGEHSIRTVSVSTEEPLNVDELLQNIYDTEVVIMCMAADKIREVMLAAHRRQLTNGGCMFFNVELFNASSYGNGSWRRGDEHDDEARQAFAALNTVTLLRTVKPEFQSFSIEMTKSVQQSRLYDCQDCGNVNVFVEGFHDAMLLYAIALHEAMKNGYSKSNGTEVTARMWNRTFEGIAGQVSVDVNGDREGDFSLMSMTDREAGTYEVVANYFGVNGSLQLLPAFDPEHFTLRERHKTRADTPNKSCGLGVSAITGVVVGAILGVLMLIASYFFRKNYRITIERRTSGEDSGKHRQLREDSIRSNFSAA</sequence>
<evidence type="ECO:0000313" key="11">
    <source>
        <dbReference type="Ensembl" id="ENSGWIP00000026248.1"/>
    </source>
</evidence>
<feature type="region of interest" description="Disordered" evidence="8">
    <location>
        <begin position="521"/>
        <end position="544"/>
    </location>
</feature>
<dbReference type="PROSITE" id="PS00458">
    <property type="entry name" value="ANF_RECEPTORS"/>
    <property type="match status" value="1"/>
</dbReference>
<keyword evidence="5 9" id="KW-0472">Membrane</keyword>
<evidence type="ECO:0000256" key="8">
    <source>
        <dbReference type="SAM" id="MobiDB-lite"/>
    </source>
</evidence>
<dbReference type="Pfam" id="PF01094">
    <property type="entry name" value="ANF_receptor"/>
    <property type="match status" value="1"/>
</dbReference>
<feature type="domain" description="Receptor ligand binding region" evidence="10">
    <location>
        <begin position="91"/>
        <end position="435"/>
    </location>
</feature>